<dbReference type="AlphaFoldDB" id="A0A820KTS3"/>
<evidence type="ECO:0000313" key="2">
    <source>
        <dbReference type="Proteomes" id="UP000663844"/>
    </source>
</evidence>
<accession>A0A820KTS3</accession>
<dbReference type="Proteomes" id="UP000663844">
    <property type="component" value="Unassembled WGS sequence"/>
</dbReference>
<name>A0A820KTS3_9BILA</name>
<protein>
    <submittedName>
        <fullName evidence="1">Uncharacterized protein</fullName>
    </submittedName>
</protein>
<dbReference type="EMBL" id="CAJOAZ010020344">
    <property type="protein sequence ID" value="CAF4345368.1"/>
    <property type="molecule type" value="Genomic_DNA"/>
</dbReference>
<evidence type="ECO:0000313" key="1">
    <source>
        <dbReference type="EMBL" id="CAF4345368.1"/>
    </source>
</evidence>
<sequence length="106" mass="11268">MDAAVISFGNKSNPAITQTTTATITTATTNMFCGSSCVNTTISTSSRLAFYSFDNSTSDATGNYSMSGISSPNYVRGWIGSAISFSYSNTQFLSTSYIPLKSRSFT</sequence>
<proteinExistence type="predicted"/>
<feature type="non-terminal residue" evidence="1">
    <location>
        <position position="1"/>
    </location>
</feature>
<reference evidence="1" key="1">
    <citation type="submission" date="2021-02" db="EMBL/GenBank/DDBJ databases">
        <authorList>
            <person name="Nowell W R."/>
        </authorList>
    </citation>
    <scope>NUCLEOTIDE SEQUENCE</scope>
</reference>
<organism evidence="1 2">
    <name type="scientific">Adineta steineri</name>
    <dbReference type="NCBI Taxonomy" id="433720"/>
    <lineage>
        <taxon>Eukaryota</taxon>
        <taxon>Metazoa</taxon>
        <taxon>Spiralia</taxon>
        <taxon>Gnathifera</taxon>
        <taxon>Rotifera</taxon>
        <taxon>Eurotatoria</taxon>
        <taxon>Bdelloidea</taxon>
        <taxon>Adinetida</taxon>
        <taxon>Adinetidae</taxon>
        <taxon>Adineta</taxon>
    </lineage>
</organism>
<gene>
    <name evidence="1" type="ORF">OXD698_LOCUS48466</name>
</gene>
<comment type="caution">
    <text evidence="1">The sequence shown here is derived from an EMBL/GenBank/DDBJ whole genome shotgun (WGS) entry which is preliminary data.</text>
</comment>